<gene>
    <name evidence="2" type="primary">106094570</name>
</gene>
<dbReference type="OrthoDB" id="190089at2759"/>
<dbReference type="Gene3D" id="3.90.1200.10">
    <property type="match status" value="1"/>
</dbReference>
<feature type="domain" description="CHK kinase-like" evidence="1">
    <location>
        <begin position="176"/>
        <end position="380"/>
    </location>
</feature>
<dbReference type="InterPro" id="IPR004119">
    <property type="entry name" value="EcKL"/>
</dbReference>
<dbReference type="InterPro" id="IPR015897">
    <property type="entry name" value="CHK_kinase-like"/>
</dbReference>
<protein>
    <recommendedName>
        <fullName evidence="1">CHK kinase-like domain-containing protein</fullName>
    </recommendedName>
</protein>
<evidence type="ECO:0000313" key="3">
    <source>
        <dbReference type="Proteomes" id="UP000095300"/>
    </source>
</evidence>
<evidence type="ECO:0000313" key="2">
    <source>
        <dbReference type="EnsemblMetazoa" id="SCAU009966-PA"/>
    </source>
</evidence>
<organism evidence="2 3">
    <name type="scientific">Stomoxys calcitrans</name>
    <name type="common">Stable fly</name>
    <name type="synonym">Conops calcitrans</name>
    <dbReference type="NCBI Taxonomy" id="35570"/>
    <lineage>
        <taxon>Eukaryota</taxon>
        <taxon>Metazoa</taxon>
        <taxon>Ecdysozoa</taxon>
        <taxon>Arthropoda</taxon>
        <taxon>Hexapoda</taxon>
        <taxon>Insecta</taxon>
        <taxon>Pterygota</taxon>
        <taxon>Neoptera</taxon>
        <taxon>Endopterygota</taxon>
        <taxon>Diptera</taxon>
        <taxon>Brachycera</taxon>
        <taxon>Muscomorpha</taxon>
        <taxon>Muscoidea</taxon>
        <taxon>Muscidae</taxon>
        <taxon>Stomoxys</taxon>
    </lineage>
</organism>
<name>A0A1I8PPI3_STOCA</name>
<dbReference type="Pfam" id="PF02958">
    <property type="entry name" value="EcKL"/>
    <property type="match status" value="1"/>
</dbReference>
<dbReference type="SUPFAM" id="SSF56112">
    <property type="entry name" value="Protein kinase-like (PK-like)"/>
    <property type="match status" value="1"/>
</dbReference>
<accession>A0A1I8PPI3</accession>
<keyword evidence="3" id="KW-1185">Reference proteome</keyword>
<dbReference type="EnsemblMetazoa" id="SCAU009966-RA">
    <property type="protein sequence ID" value="SCAU009966-PA"/>
    <property type="gene ID" value="SCAU009966"/>
</dbReference>
<sequence length="515" mass="59147">MVNTDDNNGSNGAVTPQLKIKVRGDAVILTKISEKVLQAYHKIALERGVGGKHSHYELSVKPVSGVGENSYGLILQVCMRECFSVARETEAEENMSFNHNPKEMVTILKISPKNPSFRAHSRIADLYKREVFMYKQVFSQFKQLQAECQEHQDNSYQFDNVPELLFTCLDVEDEFLILEDLSQSGFKQNQRTEMPTYELASATFRSIAKFHAMSFVLQAKKPQQFKEFVQQMDDNLFTEDIEPITVEFGKKYIRKTRVMLQQSEVKSQSTAVAKQIKGLQKLEDNFKRVCLQSVNGQLIAPYAVICHGDFWNNNMLYGNRNNAEQTTSAKLIDFQLSRYASPILDLVHYLYTSTEGDLRKKYFEELLDTYFEHLKAHISYHNLIIDDIYPKKIFMQQLKDYGIYGFCMAAFSIPFFISTSSELPDLDVVATAIRDISSTSSENSDEEMHENGNAKDADIGVTVNAKSDADSKRMELLEEYDLLNERTLPIFKRRMCDIVKDLDKYDMLDIILKLS</sequence>
<dbReference type="Proteomes" id="UP000095300">
    <property type="component" value="Unassembled WGS sequence"/>
</dbReference>
<dbReference type="InterPro" id="IPR011009">
    <property type="entry name" value="Kinase-like_dom_sf"/>
</dbReference>
<reference evidence="2" key="1">
    <citation type="submission" date="2020-05" db="UniProtKB">
        <authorList>
            <consortium name="EnsemblMetazoa"/>
        </authorList>
    </citation>
    <scope>IDENTIFICATION</scope>
    <source>
        <strain evidence="2">USDA</strain>
    </source>
</reference>
<dbReference type="AlphaFoldDB" id="A0A1I8PPI3"/>
<dbReference type="SMART" id="SM00587">
    <property type="entry name" value="CHK"/>
    <property type="match status" value="1"/>
</dbReference>
<dbReference type="VEuPathDB" id="VectorBase:SCAU009966"/>
<dbReference type="PANTHER" id="PTHR11012:SF48">
    <property type="entry name" value="CHK KINASE-LIKE DOMAIN-CONTAINING PROTEIN-RELATED"/>
    <property type="match status" value="1"/>
</dbReference>
<dbReference type="PANTHER" id="PTHR11012">
    <property type="entry name" value="PROTEIN KINASE-LIKE DOMAIN-CONTAINING"/>
    <property type="match status" value="1"/>
</dbReference>
<evidence type="ECO:0000259" key="1">
    <source>
        <dbReference type="SMART" id="SM00587"/>
    </source>
</evidence>
<dbReference type="KEGG" id="scac:106094570"/>
<proteinExistence type="predicted"/>
<dbReference type="STRING" id="35570.A0A1I8PPI3"/>